<feature type="domain" description="PilZ" evidence="1">
    <location>
        <begin position="485"/>
        <end position="571"/>
    </location>
</feature>
<evidence type="ECO:0000313" key="2">
    <source>
        <dbReference type="EMBL" id="GAA0366355.1"/>
    </source>
</evidence>
<dbReference type="Proteomes" id="UP001501757">
    <property type="component" value="Unassembled WGS sequence"/>
</dbReference>
<dbReference type="SUPFAM" id="SSF141371">
    <property type="entry name" value="PilZ domain-like"/>
    <property type="match status" value="1"/>
</dbReference>
<dbReference type="Pfam" id="PF07238">
    <property type="entry name" value="PilZ"/>
    <property type="match status" value="2"/>
</dbReference>
<dbReference type="Gene3D" id="2.40.10.220">
    <property type="entry name" value="predicted glycosyltransferase like domains"/>
    <property type="match status" value="1"/>
</dbReference>
<name>A0ABN0XK92_9ALTE</name>
<comment type="caution">
    <text evidence="2">The sequence shown here is derived from an EMBL/GenBank/DDBJ whole genome shotgun (WGS) entry which is preliminary data.</text>
</comment>
<feature type="domain" description="PilZ" evidence="1">
    <location>
        <begin position="141"/>
        <end position="223"/>
    </location>
</feature>
<gene>
    <name evidence="2" type="ORF">GCM10009092_33370</name>
</gene>
<proteinExistence type="predicted"/>
<protein>
    <submittedName>
        <fullName evidence="2">PilZ domain-containing protein</fullName>
    </submittedName>
</protein>
<evidence type="ECO:0000259" key="1">
    <source>
        <dbReference type="Pfam" id="PF07238"/>
    </source>
</evidence>
<dbReference type="RefSeq" id="WP_343846428.1">
    <property type="nucleotide sequence ID" value="NZ_BAAAEI010000021.1"/>
</dbReference>
<accession>A0ABN0XK92</accession>
<dbReference type="InterPro" id="IPR009875">
    <property type="entry name" value="PilZ_domain"/>
</dbReference>
<reference evidence="2 3" key="1">
    <citation type="journal article" date="2019" name="Int. J. Syst. Evol. Microbiol.">
        <title>The Global Catalogue of Microorganisms (GCM) 10K type strain sequencing project: providing services to taxonomists for standard genome sequencing and annotation.</title>
        <authorList>
            <consortium name="The Broad Institute Genomics Platform"/>
            <consortium name="The Broad Institute Genome Sequencing Center for Infectious Disease"/>
            <person name="Wu L."/>
            <person name="Ma J."/>
        </authorList>
    </citation>
    <scope>NUCLEOTIDE SEQUENCE [LARGE SCALE GENOMIC DNA]</scope>
    <source>
        <strain evidence="2 3">JCM 13378</strain>
    </source>
</reference>
<sequence length="828" mass="94260">MQYPQGLEPNFIEKLVPHVTSPHLDKLLVKLLPQAPKSEIFLLKMELKRLSTPCKRVLDLRERGECRVFNHDGIDHFISAVAIAEFQRLLGVYGCYTIGVFEAINSKVASKNAAPVKAAPEAVTSGQRYLADILCFRGYNTRSEERMNFVVSLEIAVQQHQRIQASSVDISVGGMQIKTPASATFTLGQHLNIRFLGLEQEYLLDKSGVAYQVVRIEQRNDAQYLCLRRLSAPATPKFDEFLQNFIRGNKRRYKVNLENTLQAILARGFEQYLLTNMVGLPVFICQTEQGSLQARYALLNDANSCIWQYWQQDNAGQLNKVLSKNRIHQWQRCDAGEIKDTLYSFQVERQGKTHWYSASATELSADTALRQAFFGFGARQESWRVHLIQMTQASPEQAYVPTTLPDSLSETVRKLNRPTPARLLARMRGISHILWMHDITNEHASKLYRQPKGSTVALRVLQKSAHAGLADAAQVLGVSFQYRSQRSENRFKLETPVQLKIAGTTLMAATEDVSSQGIKLRLSRPVPEQSELLLSFPKLQSLTSRYKLKDIPYQVRAWQEQIVRLQLQNCDSSPGQDAARFFTELLDRNRRKLPKDPETQDSLDLGEALRRIANANIPNPSLFFSRQGASFIPDASVRPSQTHDFMRALFYQAEPELADLSLLFCRQAGRYFNERLKQLSNATEPASLELYLAMDRNKPGMVANAIFQGQLDNTDLTNRFIHMTHEQGKLRAFRLILHKLGRPDTSSFDAELKYVSVYATHKARILEDRLWNVICLVEVLDVTQEVLMRYDLPAQENSFTTDNIGITDELDKGQWQQESNNTRNLSNS</sequence>
<organism evidence="2 3">
    <name type="scientific">Bowmanella denitrificans</name>
    <dbReference type="NCBI Taxonomy" id="366582"/>
    <lineage>
        <taxon>Bacteria</taxon>
        <taxon>Pseudomonadati</taxon>
        <taxon>Pseudomonadota</taxon>
        <taxon>Gammaproteobacteria</taxon>
        <taxon>Alteromonadales</taxon>
        <taxon>Alteromonadaceae</taxon>
        <taxon>Bowmanella</taxon>
    </lineage>
</organism>
<keyword evidence="3" id="KW-1185">Reference proteome</keyword>
<dbReference type="EMBL" id="BAAAEI010000021">
    <property type="protein sequence ID" value="GAA0366355.1"/>
    <property type="molecule type" value="Genomic_DNA"/>
</dbReference>
<evidence type="ECO:0000313" key="3">
    <source>
        <dbReference type="Proteomes" id="UP001501757"/>
    </source>
</evidence>